<accession>A0A1S2CM40</accession>
<proteinExistence type="predicted"/>
<dbReference type="AlphaFoldDB" id="A0A1S2CM40"/>
<dbReference type="EMBL" id="MKFU01000034">
    <property type="protein sequence ID" value="OHY89805.1"/>
    <property type="molecule type" value="Genomic_DNA"/>
</dbReference>
<comment type="caution">
    <text evidence="1">The sequence shown here is derived from an EMBL/GenBank/DDBJ whole genome shotgun (WGS) entry which is preliminary data.</text>
</comment>
<organism evidence="1 2">
    <name type="scientific">Aeromonas sobria</name>
    <dbReference type="NCBI Taxonomy" id="646"/>
    <lineage>
        <taxon>Bacteria</taxon>
        <taxon>Pseudomonadati</taxon>
        <taxon>Pseudomonadota</taxon>
        <taxon>Gammaproteobacteria</taxon>
        <taxon>Aeromonadales</taxon>
        <taxon>Aeromonadaceae</taxon>
        <taxon>Aeromonas</taxon>
    </lineage>
</organism>
<dbReference type="RefSeq" id="WP_042020524.1">
    <property type="nucleotide sequence ID" value="NZ_CDBW01000017.1"/>
</dbReference>
<reference evidence="1 2" key="1">
    <citation type="submission" date="2016-09" db="EMBL/GenBank/DDBJ databases">
        <title>Draft Genome Sequence of Aeromonas sobria Strain 08005, Isolated from Sick Rana catesbeiana.</title>
        <authorList>
            <person name="Yang Q."/>
        </authorList>
    </citation>
    <scope>NUCLEOTIDE SEQUENCE [LARGE SCALE GENOMIC DNA]</scope>
    <source>
        <strain evidence="1 2">08005</strain>
    </source>
</reference>
<dbReference type="PROSITE" id="PS51257">
    <property type="entry name" value="PROKAR_LIPOPROTEIN"/>
    <property type="match status" value="1"/>
</dbReference>
<dbReference type="Proteomes" id="UP000179934">
    <property type="component" value="Unassembled WGS sequence"/>
</dbReference>
<sequence length="321" mass="34940">MTQLKSILLATAGMAALYGCGGGSDETTVVKASEPVKPLALEHVTIPNATLYKADYIQTNGAIDLTGLALKYQKVDGIDVTRWSAWVNNGVMATKWWVEQSRDEILKDNPNSVQLTSISRQMNRPMADSRVPAELLIKRVDVSYNDIVHNTPQIKVSNTNISSKLNTELDFVSAGTSMYPKWSGKISLTELKTRAINTDNWHDNKGYSTDMLGDVETTRNGDKVTVTMTFPAAGCTLVGDATSSGKTNFDKLIFTGFDKCRFDLAKGVNWTAPDLFNNEGLAKGRNGAVAYGATLKNDSGAEMLLIGFPELDGVVLVMNKR</sequence>
<dbReference type="OrthoDB" id="5594017at2"/>
<evidence type="ECO:0000313" key="1">
    <source>
        <dbReference type="EMBL" id="OHY89805.1"/>
    </source>
</evidence>
<dbReference type="GeneID" id="58922228"/>
<dbReference type="STRING" id="646.BJD16_05570"/>
<name>A0A1S2CM40_AERSO</name>
<protein>
    <submittedName>
        <fullName evidence="1">Uncharacterized protein</fullName>
    </submittedName>
</protein>
<evidence type="ECO:0000313" key="2">
    <source>
        <dbReference type="Proteomes" id="UP000179934"/>
    </source>
</evidence>
<gene>
    <name evidence="1" type="ORF">BJD16_05570</name>
</gene>